<dbReference type="InterPro" id="IPR001387">
    <property type="entry name" value="Cro/C1-type_HTH"/>
</dbReference>
<protein>
    <submittedName>
        <fullName evidence="2">XRE family transcriptional regulator</fullName>
    </submittedName>
</protein>
<accession>A0A4Q9V1R4</accession>
<organism evidence="2 3">
    <name type="scientific">Arcanobacterium bovis</name>
    <dbReference type="NCBI Taxonomy" id="2529275"/>
    <lineage>
        <taxon>Bacteria</taxon>
        <taxon>Bacillati</taxon>
        <taxon>Actinomycetota</taxon>
        <taxon>Actinomycetes</taxon>
        <taxon>Actinomycetales</taxon>
        <taxon>Actinomycetaceae</taxon>
        <taxon>Arcanobacterium</taxon>
    </lineage>
</organism>
<reference evidence="2 3" key="1">
    <citation type="submission" date="2019-02" db="EMBL/GenBank/DDBJ databases">
        <title>Arcanobacterium bovis sp. nov., isolated from the milk of a cow with mastitis.</title>
        <authorList>
            <person name="Sammra O."/>
            <person name="Foster G."/>
            <person name="Hassan A."/>
            <person name="Alssahen M."/>
            <person name="Laemmler C."/>
            <person name="Borowiak M."/>
            <person name="Malorny B."/>
            <person name="Abdulmawjood A."/>
        </authorList>
    </citation>
    <scope>NUCLEOTIDE SEQUENCE [LARGE SCALE GENOMIC DNA]</scope>
    <source>
        <strain evidence="2 3">C605018/01/1</strain>
    </source>
</reference>
<gene>
    <name evidence="2" type="ORF">EZJ44_03655</name>
</gene>
<comment type="caution">
    <text evidence="2">The sequence shown here is derived from an EMBL/GenBank/DDBJ whole genome shotgun (WGS) entry which is preliminary data.</text>
</comment>
<evidence type="ECO:0000313" key="2">
    <source>
        <dbReference type="EMBL" id="TBW22993.1"/>
    </source>
</evidence>
<dbReference type="SMART" id="SM00530">
    <property type="entry name" value="HTH_XRE"/>
    <property type="match status" value="1"/>
</dbReference>
<dbReference type="Pfam" id="PF01381">
    <property type="entry name" value="HTH_3"/>
    <property type="match status" value="1"/>
</dbReference>
<dbReference type="SUPFAM" id="SSF47413">
    <property type="entry name" value="lambda repressor-like DNA-binding domains"/>
    <property type="match status" value="1"/>
</dbReference>
<dbReference type="Gene3D" id="1.10.260.40">
    <property type="entry name" value="lambda repressor-like DNA-binding domains"/>
    <property type="match status" value="1"/>
</dbReference>
<dbReference type="EMBL" id="SJDT01000002">
    <property type="protein sequence ID" value="TBW22993.1"/>
    <property type="molecule type" value="Genomic_DNA"/>
</dbReference>
<evidence type="ECO:0000313" key="3">
    <source>
        <dbReference type="Proteomes" id="UP000293036"/>
    </source>
</evidence>
<dbReference type="CDD" id="cd00093">
    <property type="entry name" value="HTH_XRE"/>
    <property type="match status" value="1"/>
</dbReference>
<proteinExistence type="predicted"/>
<keyword evidence="3" id="KW-1185">Reference proteome</keyword>
<dbReference type="Proteomes" id="UP000293036">
    <property type="component" value="Unassembled WGS sequence"/>
</dbReference>
<dbReference type="OrthoDB" id="9814553at2"/>
<dbReference type="RefSeq" id="WP_131280204.1">
    <property type="nucleotide sequence ID" value="NZ_JBHSLR010000009.1"/>
</dbReference>
<sequence length="107" mass="12150">MQNSSAAERVLASALAKTIRSRRTALGMTQEQVAAEADIDKNHYQLMESARSNRKNNSALNPRLHTLIRLSRVLECTVSDLIDDAINEYNQVDENYHSFVQYRPGTR</sequence>
<dbReference type="GO" id="GO:0003677">
    <property type="term" value="F:DNA binding"/>
    <property type="evidence" value="ECO:0007669"/>
    <property type="project" value="InterPro"/>
</dbReference>
<name>A0A4Q9V1R4_9ACTO</name>
<feature type="domain" description="HTH cro/C1-type" evidence="1">
    <location>
        <begin position="19"/>
        <end position="81"/>
    </location>
</feature>
<dbReference type="PROSITE" id="PS50943">
    <property type="entry name" value="HTH_CROC1"/>
    <property type="match status" value="1"/>
</dbReference>
<dbReference type="InterPro" id="IPR010982">
    <property type="entry name" value="Lambda_DNA-bd_dom_sf"/>
</dbReference>
<dbReference type="AlphaFoldDB" id="A0A4Q9V1R4"/>
<evidence type="ECO:0000259" key="1">
    <source>
        <dbReference type="PROSITE" id="PS50943"/>
    </source>
</evidence>